<sequence length="329" mass="38679">MIQNIPVFNISLDFELYWGVFDKVPLEEKQQYFSNTRNVIPQLLELFAQEEVHVTWATVGMLFAQDWEEWQELAPLEKPTYINRRLSAYSQKALHGQQELQPFFFAPELVKQVAEAPHQELATHTFCHYYCKEEGQTIVQFRSDLQAAKQIAARLNAPMRSLVFPRNQYNEEYLKVCLEEGITSVRSNPKDWFWKDTVQDKLLNKIFRTGDGYFSLGQRTSFPLSSLSREKGMPLSIPASRFLRPVGNKPFLNELRLKRILKEMTEAAKRKECYHLWWHPHNFGDFPEQSMADLKVIINHYKKLQEQYGMVSMTMQEIQEYVEVGELAL</sequence>
<name>A0A1I7H550_9BACT</name>
<feature type="domain" description="NodB homology" evidence="1">
    <location>
        <begin position="21"/>
        <end position="183"/>
    </location>
</feature>
<reference evidence="3" key="1">
    <citation type="submission" date="2016-10" db="EMBL/GenBank/DDBJ databases">
        <authorList>
            <person name="Varghese N."/>
        </authorList>
    </citation>
    <scope>NUCLEOTIDE SEQUENCE [LARGE SCALE GENOMIC DNA]</scope>
    <source>
        <strain evidence="3">DSM 18820</strain>
    </source>
</reference>
<dbReference type="CDD" id="cd10929">
    <property type="entry name" value="CE4_u5"/>
    <property type="match status" value="1"/>
</dbReference>
<evidence type="ECO:0000313" key="3">
    <source>
        <dbReference type="Proteomes" id="UP000182491"/>
    </source>
</evidence>
<protein>
    <submittedName>
        <fullName evidence="2">Polysaccharide deacetylase</fullName>
    </submittedName>
</protein>
<dbReference type="STRING" id="388950.GCA_001611675_00610"/>
<dbReference type="InterPro" id="IPR011330">
    <property type="entry name" value="Glyco_hydro/deAcase_b/a-brl"/>
</dbReference>
<dbReference type="Proteomes" id="UP000182491">
    <property type="component" value="Unassembled WGS sequence"/>
</dbReference>
<dbReference type="InterPro" id="IPR002509">
    <property type="entry name" value="NODB_dom"/>
</dbReference>
<dbReference type="OrthoDB" id="7836272at2"/>
<dbReference type="Pfam" id="PF01522">
    <property type="entry name" value="Polysacc_deac_1"/>
    <property type="match status" value="1"/>
</dbReference>
<organism evidence="2 3">
    <name type="scientific">Pontibacter akesuensis</name>
    <dbReference type="NCBI Taxonomy" id="388950"/>
    <lineage>
        <taxon>Bacteria</taxon>
        <taxon>Pseudomonadati</taxon>
        <taxon>Bacteroidota</taxon>
        <taxon>Cytophagia</taxon>
        <taxon>Cytophagales</taxon>
        <taxon>Hymenobacteraceae</taxon>
        <taxon>Pontibacter</taxon>
    </lineage>
</organism>
<dbReference type="GO" id="GO:0016810">
    <property type="term" value="F:hydrolase activity, acting on carbon-nitrogen (but not peptide) bonds"/>
    <property type="evidence" value="ECO:0007669"/>
    <property type="project" value="InterPro"/>
</dbReference>
<dbReference type="GO" id="GO:0005975">
    <property type="term" value="P:carbohydrate metabolic process"/>
    <property type="evidence" value="ECO:0007669"/>
    <property type="project" value="InterPro"/>
</dbReference>
<dbReference type="RefSeq" id="WP_068836802.1">
    <property type="nucleotide sequence ID" value="NZ_BMXC01000001.1"/>
</dbReference>
<dbReference type="SUPFAM" id="SSF88713">
    <property type="entry name" value="Glycoside hydrolase/deacetylase"/>
    <property type="match status" value="1"/>
</dbReference>
<evidence type="ECO:0000313" key="2">
    <source>
        <dbReference type="EMBL" id="SFU55801.1"/>
    </source>
</evidence>
<proteinExistence type="predicted"/>
<dbReference type="Gene3D" id="3.20.20.370">
    <property type="entry name" value="Glycoside hydrolase/deacetylase"/>
    <property type="match status" value="1"/>
</dbReference>
<evidence type="ECO:0000259" key="1">
    <source>
        <dbReference type="Pfam" id="PF01522"/>
    </source>
</evidence>
<gene>
    <name evidence="2" type="ORF">SAMN04487941_1512</name>
</gene>
<keyword evidence="3" id="KW-1185">Reference proteome</keyword>
<accession>A0A1I7H550</accession>
<dbReference type="AlphaFoldDB" id="A0A1I7H550"/>
<dbReference type="EMBL" id="FPCA01000001">
    <property type="protein sequence ID" value="SFU55801.1"/>
    <property type="molecule type" value="Genomic_DNA"/>
</dbReference>